<protein>
    <submittedName>
        <fullName evidence="1">Uncharacterized protein</fullName>
    </submittedName>
</protein>
<dbReference type="Proteomes" id="UP000326801">
    <property type="component" value="Segment"/>
</dbReference>
<name>A0A5J6TU56_9CAUD</name>
<gene>
    <name evidence="1" type="primary">73</name>
    <name evidence="1" type="ORF">PBI_TOURACH_73</name>
</gene>
<sequence>MEPDDDYENPVGEVLDEDTVNDLKSSHFVFSIAGLLGIKTGESW</sequence>
<reference evidence="1 2" key="1">
    <citation type="submission" date="2019-07" db="EMBL/GenBank/DDBJ databases">
        <authorList>
            <person name="Divens A.M."/>
            <person name="Garlena R.A."/>
            <person name="Russell D.A."/>
            <person name="Pope W.H."/>
            <person name="Jacobs-Sera D."/>
            <person name="Hatfull G.F."/>
        </authorList>
    </citation>
    <scope>NUCLEOTIDE SEQUENCE [LARGE SCALE GENOMIC DNA]</scope>
</reference>
<dbReference type="RefSeq" id="YP_010013171.1">
    <property type="nucleotide sequence ID" value="NC_053509.1"/>
</dbReference>
<dbReference type="KEGG" id="vg:63209742"/>
<dbReference type="EMBL" id="MN234228">
    <property type="protein sequence ID" value="QFG14311.1"/>
    <property type="molecule type" value="Genomic_DNA"/>
</dbReference>
<accession>A0A5J6TU56</accession>
<evidence type="ECO:0000313" key="2">
    <source>
        <dbReference type="Proteomes" id="UP000326801"/>
    </source>
</evidence>
<organism evidence="1 2">
    <name type="scientific">Mycobacterium phage Tourach</name>
    <dbReference type="NCBI Taxonomy" id="2599882"/>
    <lineage>
        <taxon>Viruses</taxon>
        <taxon>Duplodnaviria</taxon>
        <taxon>Heunggongvirae</taxon>
        <taxon>Uroviricota</taxon>
        <taxon>Caudoviricetes</taxon>
        <taxon>Vilmaviridae</taxon>
        <taxon>Lclasvirinae</taxon>
        <taxon>Faithunavirus</taxon>
        <taxon>Faithunavirus tourach</taxon>
    </lineage>
</organism>
<dbReference type="GeneID" id="63209742"/>
<evidence type="ECO:0000313" key="1">
    <source>
        <dbReference type="EMBL" id="QFG14311.1"/>
    </source>
</evidence>
<keyword evidence="2" id="KW-1185">Reference proteome</keyword>
<proteinExistence type="predicted"/>